<dbReference type="Pfam" id="PF23549">
    <property type="entry name" value="Zn_ribbon_GRF_2"/>
    <property type="match status" value="1"/>
</dbReference>
<gene>
    <name evidence="2" type="ORF">SPSK_06757</name>
</gene>
<dbReference type="InterPro" id="IPR056444">
    <property type="entry name" value="Zn_ribbon_GRF_2"/>
</dbReference>
<evidence type="ECO:0000259" key="1">
    <source>
        <dbReference type="Pfam" id="PF23549"/>
    </source>
</evidence>
<dbReference type="RefSeq" id="XP_016592501.1">
    <property type="nucleotide sequence ID" value="XM_016733454.1"/>
</dbReference>
<dbReference type="VEuPathDB" id="FungiDB:SPSK_06757"/>
<evidence type="ECO:0000313" key="3">
    <source>
        <dbReference type="Proteomes" id="UP000033710"/>
    </source>
</evidence>
<dbReference type="OrthoDB" id="4469945at2759"/>
<feature type="domain" description="GRF-like zinc ribbon" evidence="1">
    <location>
        <begin position="3"/>
        <end position="47"/>
    </location>
</feature>
<proteinExistence type="predicted"/>
<protein>
    <recommendedName>
        <fullName evidence="1">GRF-like zinc ribbon domain-containing protein</fullName>
    </recommendedName>
</protein>
<dbReference type="KEGG" id="ssck:SPSK_06757"/>
<reference evidence="2 3" key="2">
    <citation type="journal article" date="2015" name="Eukaryot. Cell">
        <title>Asexual propagation of a virulent clone complex in a human and feline outbreak of sporotrichosis.</title>
        <authorList>
            <person name="Teixeira Mde M."/>
            <person name="Rodrigues A.M."/>
            <person name="Tsui C.K."/>
            <person name="de Almeida L.G."/>
            <person name="Van Diepeningen A.D."/>
            <person name="van den Ende B.G."/>
            <person name="Fernandes G.F."/>
            <person name="Kano R."/>
            <person name="Hamelin R.C."/>
            <person name="Lopes-Bezerra L.M."/>
            <person name="Vasconcelos A.T."/>
            <person name="de Hoog S."/>
            <person name="de Camargo Z.P."/>
            <person name="Felipe M.S."/>
        </authorList>
    </citation>
    <scope>NUCLEOTIDE SEQUENCE [LARGE SCALE GENOMIC DNA]</scope>
    <source>
        <strain evidence="2 3">1099-18</strain>
    </source>
</reference>
<dbReference type="AlphaFoldDB" id="A0A0F2MLU8"/>
<comment type="caution">
    <text evidence="2">The sequence shown here is derived from an EMBL/GenBank/DDBJ whole genome shotgun (WGS) entry which is preliminary data.</text>
</comment>
<dbReference type="GeneID" id="27668731"/>
<dbReference type="Proteomes" id="UP000033710">
    <property type="component" value="Unassembled WGS sequence"/>
</dbReference>
<dbReference type="EMBL" id="AXCR01000001">
    <property type="protein sequence ID" value="KJR89825.1"/>
    <property type="molecule type" value="Genomic_DNA"/>
</dbReference>
<name>A0A0F2MLU8_SPOSC</name>
<evidence type="ECO:0000313" key="2">
    <source>
        <dbReference type="EMBL" id="KJR89825.1"/>
    </source>
</evidence>
<organism evidence="2 3">
    <name type="scientific">Sporothrix schenckii 1099-18</name>
    <dbReference type="NCBI Taxonomy" id="1397361"/>
    <lineage>
        <taxon>Eukaryota</taxon>
        <taxon>Fungi</taxon>
        <taxon>Dikarya</taxon>
        <taxon>Ascomycota</taxon>
        <taxon>Pezizomycotina</taxon>
        <taxon>Sordariomycetes</taxon>
        <taxon>Sordariomycetidae</taxon>
        <taxon>Ophiostomatales</taxon>
        <taxon>Ophiostomataceae</taxon>
        <taxon>Sporothrix</taxon>
    </lineage>
</organism>
<reference evidence="2 3" key="1">
    <citation type="journal article" date="2014" name="BMC Genomics">
        <title>Comparative genomics of the major fungal agents of human and animal Sporotrichosis: Sporothrix schenckii and Sporothrix brasiliensis.</title>
        <authorList>
            <person name="Teixeira M.M."/>
            <person name="de Almeida L.G."/>
            <person name="Kubitschek-Barreira P."/>
            <person name="Alves F.L."/>
            <person name="Kioshima E.S."/>
            <person name="Abadio A.K."/>
            <person name="Fernandes L."/>
            <person name="Derengowski L.S."/>
            <person name="Ferreira K.S."/>
            <person name="Souza R.C."/>
            <person name="Ruiz J.C."/>
            <person name="de Andrade N.C."/>
            <person name="Paes H.C."/>
            <person name="Nicola A.M."/>
            <person name="Albuquerque P."/>
            <person name="Gerber A.L."/>
            <person name="Martins V.P."/>
            <person name="Peconick L.D."/>
            <person name="Neto A.V."/>
            <person name="Chaucanez C.B."/>
            <person name="Silva P.A."/>
            <person name="Cunha O.L."/>
            <person name="de Oliveira F.F."/>
            <person name="dos Santos T.C."/>
            <person name="Barros A.L."/>
            <person name="Soares M.A."/>
            <person name="de Oliveira L.M."/>
            <person name="Marini M.M."/>
            <person name="Villalobos-Duno H."/>
            <person name="Cunha M.M."/>
            <person name="de Hoog S."/>
            <person name="da Silveira J.F."/>
            <person name="Henrissat B."/>
            <person name="Nino-Vega G.A."/>
            <person name="Cisalpino P.S."/>
            <person name="Mora-Montes H.M."/>
            <person name="Almeida S.R."/>
            <person name="Stajich J.E."/>
            <person name="Lopes-Bezerra L.M."/>
            <person name="Vasconcelos A.T."/>
            <person name="Felipe M.S."/>
        </authorList>
    </citation>
    <scope>NUCLEOTIDE SEQUENCE [LARGE SCALE GENOMIC DNA]</scope>
    <source>
        <strain evidence="2 3">1099-18</strain>
    </source>
</reference>
<sequence>MSPPICFLCHEPSERFVTRQSNRKRNAGRPYYKCRPCNKFLCFVDERGVNPNHPWCHCRRPSRLQVSGPEKSIPRSLHFVCRTGTCDYFSWQHKSGEPVTVTDDVVGMMANLAIV</sequence>
<accession>A0A0F2MLU8</accession>